<dbReference type="OrthoDB" id="9814556at2"/>
<dbReference type="Gene3D" id="3.50.50.60">
    <property type="entry name" value="FAD/NAD(P)-binding domain"/>
    <property type="match status" value="2"/>
</dbReference>
<proteinExistence type="predicted"/>
<accession>A0A518AX15</accession>
<keyword evidence="5" id="KW-0560">Oxidoreductase</keyword>
<evidence type="ECO:0000259" key="4">
    <source>
        <dbReference type="Pfam" id="PF01593"/>
    </source>
</evidence>
<dbReference type="PANTHER" id="PTHR10668">
    <property type="entry name" value="PHYTOENE DEHYDROGENASE"/>
    <property type="match status" value="1"/>
</dbReference>
<dbReference type="KEGG" id="knv:Pan216_00470"/>
<dbReference type="InterPro" id="IPR036188">
    <property type="entry name" value="FAD/NAD-bd_sf"/>
</dbReference>
<sequence>MAADTFDAIVIGGGHNGLIAAAYLARAGRKVLVLERRPLVGGACVTEEVFPGYRVSTASYVVSLLRPEIIRDLGLKERGYEVIVRDPSSFSPYPGGRYLFFWRDADKTRAEISKFSERDAAQFADYERHLEELAELVEPLLRMPPIDPASRRWRDLWRLARLGLRMRKRSAELIRLSSLSVADYLDRWFESEELKVRLATDGVIGALAGPYTPGTAYVLFHHVMGQTEGQRGVWGYVRGGMGTISESIADYVRAKGGTIETEADVARIVVKGERAEGVLLRDGREFQAKAVLSNADPKRTFLQLFDPLDLPEELVDDVRRLRMASGSVKINIAASGLPNFHAYPGTKAGPQHQGTIHLCPSLDYMEDAFEDAKRGRPSKKPVVEMCIPSVVDPSLAPDGKHLISLFVQYAPYKLADGKQWDDAAERNFANSVFAVIREYVTNWDEIVDEYQILTPKGIEDRFGMTGGNIFHGEMTLDQLLFMRPFPTCARYGTPIKDFYLCGSGVHPGGGVLGTPGYLAAKAALRKSL</sequence>
<dbReference type="Proteomes" id="UP000317093">
    <property type="component" value="Chromosome"/>
</dbReference>
<dbReference type="RefSeq" id="WP_145253249.1">
    <property type="nucleotide sequence ID" value="NZ_CP036279.1"/>
</dbReference>
<keyword evidence="6" id="KW-1185">Reference proteome</keyword>
<feature type="domain" description="Amine oxidase" evidence="4">
    <location>
        <begin position="17"/>
        <end position="335"/>
    </location>
</feature>
<evidence type="ECO:0000256" key="3">
    <source>
        <dbReference type="ARBA" id="ARBA00040298"/>
    </source>
</evidence>
<gene>
    <name evidence="5" type="primary">crtI_1</name>
    <name evidence="5" type="ORF">Pan216_00470</name>
</gene>
<organism evidence="5 6">
    <name type="scientific">Kolteria novifilia</name>
    <dbReference type="NCBI Taxonomy" id="2527975"/>
    <lineage>
        <taxon>Bacteria</taxon>
        <taxon>Pseudomonadati</taxon>
        <taxon>Planctomycetota</taxon>
        <taxon>Planctomycetia</taxon>
        <taxon>Kolteriales</taxon>
        <taxon>Kolteriaceae</taxon>
        <taxon>Kolteria</taxon>
    </lineage>
</organism>
<dbReference type="SUPFAM" id="SSF51905">
    <property type="entry name" value="FAD/NAD(P)-binding domain"/>
    <property type="match status" value="1"/>
</dbReference>
<comment type="subunit">
    <text evidence="2">Interacts with COX5B; this interaction may contribute to localize PYROXD2 to the inner face of the inner mitochondrial membrane.</text>
</comment>
<dbReference type="PRINTS" id="PR00411">
    <property type="entry name" value="PNDRDTASEI"/>
</dbReference>
<comment type="function">
    <text evidence="1">Probable oxidoreductase that may play a role as regulator of mitochondrial function.</text>
</comment>
<evidence type="ECO:0000256" key="2">
    <source>
        <dbReference type="ARBA" id="ARBA00038825"/>
    </source>
</evidence>
<dbReference type="GO" id="GO:0016491">
    <property type="term" value="F:oxidoreductase activity"/>
    <property type="evidence" value="ECO:0007669"/>
    <property type="project" value="UniProtKB-KW"/>
</dbReference>
<dbReference type="Pfam" id="PF01593">
    <property type="entry name" value="Amino_oxidase"/>
    <property type="match status" value="1"/>
</dbReference>
<dbReference type="PANTHER" id="PTHR10668:SF103">
    <property type="entry name" value="PYRIDINE NUCLEOTIDE-DISULFIDE OXIDOREDUCTASE DOMAIN-CONTAINING PROTEIN 2"/>
    <property type="match status" value="1"/>
</dbReference>
<reference evidence="5 6" key="1">
    <citation type="submission" date="2019-02" db="EMBL/GenBank/DDBJ databases">
        <title>Deep-cultivation of Planctomycetes and their phenomic and genomic characterization uncovers novel biology.</title>
        <authorList>
            <person name="Wiegand S."/>
            <person name="Jogler M."/>
            <person name="Boedeker C."/>
            <person name="Pinto D."/>
            <person name="Vollmers J."/>
            <person name="Rivas-Marin E."/>
            <person name="Kohn T."/>
            <person name="Peeters S.H."/>
            <person name="Heuer A."/>
            <person name="Rast P."/>
            <person name="Oberbeckmann S."/>
            <person name="Bunk B."/>
            <person name="Jeske O."/>
            <person name="Meyerdierks A."/>
            <person name="Storesund J.E."/>
            <person name="Kallscheuer N."/>
            <person name="Luecker S."/>
            <person name="Lage O.M."/>
            <person name="Pohl T."/>
            <person name="Merkel B.J."/>
            <person name="Hornburger P."/>
            <person name="Mueller R.-W."/>
            <person name="Bruemmer F."/>
            <person name="Labrenz M."/>
            <person name="Spormann A.M."/>
            <person name="Op den Camp H."/>
            <person name="Overmann J."/>
            <person name="Amann R."/>
            <person name="Jetten M.S.M."/>
            <person name="Mascher T."/>
            <person name="Medema M.H."/>
            <person name="Devos D.P."/>
            <person name="Kaster A.-K."/>
            <person name="Ovreas L."/>
            <person name="Rohde M."/>
            <person name="Galperin M.Y."/>
            <person name="Jogler C."/>
        </authorList>
    </citation>
    <scope>NUCLEOTIDE SEQUENCE [LARGE SCALE GENOMIC DNA]</scope>
    <source>
        <strain evidence="5 6">Pan216</strain>
    </source>
</reference>
<evidence type="ECO:0000313" key="6">
    <source>
        <dbReference type="Proteomes" id="UP000317093"/>
    </source>
</evidence>
<dbReference type="EMBL" id="CP036279">
    <property type="protein sequence ID" value="QDU59220.1"/>
    <property type="molecule type" value="Genomic_DNA"/>
</dbReference>
<dbReference type="AlphaFoldDB" id="A0A518AX15"/>
<evidence type="ECO:0000313" key="5">
    <source>
        <dbReference type="EMBL" id="QDU59220.1"/>
    </source>
</evidence>
<evidence type="ECO:0000256" key="1">
    <source>
        <dbReference type="ARBA" id="ARBA00037217"/>
    </source>
</evidence>
<protein>
    <recommendedName>
        <fullName evidence="3">Pyridine nucleotide-disulfide oxidoreductase domain-containing protein 2</fullName>
    </recommendedName>
</protein>
<dbReference type="InterPro" id="IPR002937">
    <property type="entry name" value="Amino_oxidase"/>
</dbReference>
<name>A0A518AX15_9BACT</name>